<comment type="caution">
    <text evidence="2">The sequence shown here is derived from an EMBL/GenBank/DDBJ whole genome shotgun (WGS) entry which is preliminary data.</text>
</comment>
<accession>A0ABW3J8F1</accession>
<proteinExistence type="predicted"/>
<keyword evidence="3" id="KW-1185">Reference proteome</keyword>
<evidence type="ECO:0000313" key="2">
    <source>
        <dbReference type="EMBL" id="MFD0986584.1"/>
    </source>
</evidence>
<organism evidence="2 3">
    <name type="scientific">Methyloligella solikamskensis</name>
    <dbReference type="NCBI Taxonomy" id="1177756"/>
    <lineage>
        <taxon>Bacteria</taxon>
        <taxon>Pseudomonadati</taxon>
        <taxon>Pseudomonadota</taxon>
        <taxon>Alphaproteobacteria</taxon>
        <taxon>Hyphomicrobiales</taxon>
        <taxon>Hyphomicrobiaceae</taxon>
        <taxon>Methyloligella</taxon>
    </lineage>
</organism>
<reference evidence="3" key="1">
    <citation type="journal article" date="2019" name="Int. J. Syst. Evol. Microbiol.">
        <title>The Global Catalogue of Microorganisms (GCM) 10K type strain sequencing project: providing services to taxonomists for standard genome sequencing and annotation.</title>
        <authorList>
            <consortium name="The Broad Institute Genomics Platform"/>
            <consortium name="The Broad Institute Genome Sequencing Center for Infectious Disease"/>
            <person name="Wu L."/>
            <person name="Ma J."/>
        </authorList>
    </citation>
    <scope>NUCLEOTIDE SEQUENCE [LARGE SCALE GENOMIC DNA]</scope>
    <source>
        <strain evidence="3">CCUG 61697</strain>
    </source>
</reference>
<sequence length="133" mass="15365">MKSRDALIRLKRFEVDEKRQTVEDIEAMIADFRQMAADLDRQIAIEQERAGVTDVNHYAYPTFAKAAVERRDNLINSSRDLEEKLKQAQERLAEAEEELKRVGMLEERDRGRGEAAESDRSNLEHPGQHRVAS</sequence>
<evidence type="ECO:0000256" key="1">
    <source>
        <dbReference type="SAM" id="MobiDB-lite"/>
    </source>
</evidence>
<keyword evidence="2" id="KW-0966">Cell projection</keyword>
<feature type="compositionally biased region" description="Basic and acidic residues" evidence="1">
    <location>
        <begin position="98"/>
        <end position="127"/>
    </location>
</feature>
<dbReference type="Proteomes" id="UP001597102">
    <property type="component" value="Unassembled WGS sequence"/>
</dbReference>
<gene>
    <name evidence="2" type="ORF">ACFQ2F_05685</name>
</gene>
<evidence type="ECO:0000313" key="3">
    <source>
        <dbReference type="Proteomes" id="UP001597102"/>
    </source>
</evidence>
<protein>
    <submittedName>
        <fullName evidence="2">Flagellar export protein FliJ</fullName>
    </submittedName>
</protein>
<dbReference type="EMBL" id="JBHTJO010000001">
    <property type="protein sequence ID" value="MFD0986584.1"/>
    <property type="molecule type" value="Genomic_DNA"/>
</dbReference>
<feature type="region of interest" description="Disordered" evidence="1">
    <location>
        <begin position="98"/>
        <end position="133"/>
    </location>
</feature>
<dbReference type="RefSeq" id="WP_379086998.1">
    <property type="nucleotide sequence ID" value="NZ_JBHTJO010000001.1"/>
</dbReference>
<keyword evidence="2" id="KW-0282">Flagellum</keyword>
<name>A0ABW3J8F1_9HYPH</name>
<keyword evidence="2" id="KW-0969">Cilium</keyword>